<proteinExistence type="predicted"/>
<dbReference type="Proteomes" id="UP000799324">
    <property type="component" value="Unassembled WGS sequence"/>
</dbReference>
<protein>
    <submittedName>
        <fullName evidence="1">Uncharacterized protein</fullName>
    </submittedName>
</protein>
<sequence>MPRFTSCTLHYSSTGVRSTHFQGGYRGLTQACRVVREEFSPLWFMTRQWLLPVNLLPQYIDFLVHENDRSNHHTAHYVVIAPDGPLSIPNDLDILPLIKLPYNHQQYHICRSLWYRAGPVSGVADIIGRILGCLNVLESVLAGFIAGIHITRDPNIYAAVRNGAQAVAVFTLSDTLRALYDQGHEMPKALDYMGSAEFSVWGVILWQSGKRALWEIDVPSGYDLELPDESELSDDDDY</sequence>
<evidence type="ECO:0000313" key="1">
    <source>
        <dbReference type="EMBL" id="KAF2651647.1"/>
    </source>
</evidence>
<organism evidence="1 2">
    <name type="scientific">Lophiostoma macrostomum CBS 122681</name>
    <dbReference type="NCBI Taxonomy" id="1314788"/>
    <lineage>
        <taxon>Eukaryota</taxon>
        <taxon>Fungi</taxon>
        <taxon>Dikarya</taxon>
        <taxon>Ascomycota</taxon>
        <taxon>Pezizomycotina</taxon>
        <taxon>Dothideomycetes</taxon>
        <taxon>Pleosporomycetidae</taxon>
        <taxon>Pleosporales</taxon>
        <taxon>Lophiostomataceae</taxon>
        <taxon>Lophiostoma</taxon>
    </lineage>
</organism>
<accession>A0A6A6SX52</accession>
<dbReference type="EMBL" id="MU004420">
    <property type="protein sequence ID" value="KAF2651647.1"/>
    <property type="molecule type" value="Genomic_DNA"/>
</dbReference>
<keyword evidence="2" id="KW-1185">Reference proteome</keyword>
<gene>
    <name evidence="1" type="ORF">K491DRAFT_728887</name>
</gene>
<evidence type="ECO:0000313" key="2">
    <source>
        <dbReference type="Proteomes" id="UP000799324"/>
    </source>
</evidence>
<dbReference type="AlphaFoldDB" id="A0A6A6SX52"/>
<reference evidence="1" key="1">
    <citation type="journal article" date="2020" name="Stud. Mycol.">
        <title>101 Dothideomycetes genomes: a test case for predicting lifestyles and emergence of pathogens.</title>
        <authorList>
            <person name="Haridas S."/>
            <person name="Albert R."/>
            <person name="Binder M."/>
            <person name="Bloem J."/>
            <person name="Labutti K."/>
            <person name="Salamov A."/>
            <person name="Andreopoulos B."/>
            <person name="Baker S."/>
            <person name="Barry K."/>
            <person name="Bills G."/>
            <person name="Bluhm B."/>
            <person name="Cannon C."/>
            <person name="Castanera R."/>
            <person name="Culley D."/>
            <person name="Daum C."/>
            <person name="Ezra D."/>
            <person name="Gonzalez J."/>
            <person name="Henrissat B."/>
            <person name="Kuo A."/>
            <person name="Liang C."/>
            <person name="Lipzen A."/>
            <person name="Lutzoni F."/>
            <person name="Magnuson J."/>
            <person name="Mondo S."/>
            <person name="Nolan M."/>
            <person name="Ohm R."/>
            <person name="Pangilinan J."/>
            <person name="Park H.-J."/>
            <person name="Ramirez L."/>
            <person name="Alfaro M."/>
            <person name="Sun H."/>
            <person name="Tritt A."/>
            <person name="Yoshinaga Y."/>
            <person name="Zwiers L.-H."/>
            <person name="Turgeon B."/>
            <person name="Goodwin S."/>
            <person name="Spatafora J."/>
            <person name="Crous P."/>
            <person name="Grigoriev I."/>
        </authorList>
    </citation>
    <scope>NUCLEOTIDE SEQUENCE</scope>
    <source>
        <strain evidence="1">CBS 122681</strain>
    </source>
</reference>
<name>A0A6A6SX52_9PLEO</name>